<evidence type="ECO:0000256" key="1">
    <source>
        <dbReference type="ARBA" id="ARBA00022729"/>
    </source>
</evidence>
<dbReference type="Proteomes" id="UP000653305">
    <property type="component" value="Unassembled WGS sequence"/>
</dbReference>
<dbReference type="InterPro" id="IPR035513">
    <property type="entry name" value="Invertase/methylesterase_inhib"/>
</dbReference>
<dbReference type="NCBIfam" id="TIGR01614">
    <property type="entry name" value="PME_inhib"/>
    <property type="match status" value="1"/>
</dbReference>
<keyword evidence="1" id="KW-0732">Signal</keyword>
<keyword evidence="6" id="KW-1185">Reference proteome</keyword>
<dbReference type="Pfam" id="PF04043">
    <property type="entry name" value="PMEI"/>
    <property type="match status" value="1"/>
</dbReference>
<comment type="similarity">
    <text evidence="3">Belongs to the PMEI family.</text>
</comment>
<dbReference type="Gene3D" id="1.20.140.40">
    <property type="entry name" value="Invertase/pectin methylesterase inhibitor family protein"/>
    <property type="match status" value="1"/>
</dbReference>
<dbReference type="AlphaFoldDB" id="A0A830CAT2"/>
<comment type="caution">
    <text evidence="5">The sequence shown here is derived from an EMBL/GenBank/DDBJ whole genome shotgun (WGS) entry which is preliminary data.</text>
</comment>
<reference evidence="5" key="1">
    <citation type="submission" date="2020-07" db="EMBL/GenBank/DDBJ databases">
        <title>Ethylene signaling mediates host invasion by parasitic plants.</title>
        <authorList>
            <person name="Yoshida S."/>
        </authorList>
    </citation>
    <scope>NUCLEOTIDE SEQUENCE</scope>
    <source>
        <strain evidence="5">Okayama</strain>
    </source>
</reference>
<keyword evidence="2" id="KW-1015">Disulfide bond</keyword>
<dbReference type="EMBL" id="BMAC01000336">
    <property type="protein sequence ID" value="GFP94148.1"/>
    <property type="molecule type" value="Genomic_DNA"/>
</dbReference>
<protein>
    <submittedName>
        <fullName evidence="5">Putative invertase inhibitor</fullName>
    </submittedName>
</protein>
<feature type="domain" description="Pectinesterase inhibitor" evidence="4">
    <location>
        <begin position="36"/>
        <end position="181"/>
    </location>
</feature>
<dbReference type="SMART" id="SM00856">
    <property type="entry name" value="PMEI"/>
    <property type="match status" value="1"/>
</dbReference>
<gene>
    <name evidence="5" type="ORF">PHJA_001559300</name>
</gene>
<name>A0A830CAT2_9LAMI</name>
<dbReference type="PANTHER" id="PTHR35357">
    <property type="entry name" value="OS02G0537100 PROTEIN"/>
    <property type="match status" value="1"/>
</dbReference>
<dbReference type="PANTHER" id="PTHR35357:SF8">
    <property type="entry name" value="OS01G0111000 PROTEIN"/>
    <property type="match status" value="1"/>
</dbReference>
<dbReference type="SUPFAM" id="SSF101148">
    <property type="entry name" value="Plant invertase/pectin methylesterase inhibitor"/>
    <property type="match status" value="1"/>
</dbReference>
<dbReference type="OrthoDB" id="1899876at2759"/>
<evidence type="ECO:0000256" key="2">
    <source>
        <dbReference type="ARBA" id="ARBA00023157"/>
    </source>
</evidence>
<evidence type="ECO:0000256" key="3">
    <source>
        <dbReference type="ARBA" id="ARBA00038471"/>
    </source>
</evidence>
<dbReference type="InterPro" id="IPR006501">
    <property type="entry name" value="Pectinesterase_inhib_dom"/>
</dbReference>
<evidence type="ECO:0000313" key="5">
    <source>
        <dbReference type="EMBL" id="GFP94148.1"/>
    </source>
</evidence>
<organism evidence="5 6">
    <name type="scientific">Phtheirospermum japonicum</name>
    <dbReference type="NCBI Taxonomy" id="374723"/>
    <lineage>
        <taxon>Eukaryota</taxon>
        <taxon>Viridiplantae</taxon>
        <taxon>Streptophyta</taxon>
        <taxon>Embryophyta</taxon>
        <taxon>Tracheophyta</taxon>
        <taxon>Spermatophyta</taxon>
        <taxon>Magnoliopsida</taxon>
        <taxon>eudicotyledons</taxon>
        <taxon>Gunneridae</taxon>
        <taxon>Pentapetalae</taxon>
        <taxon>asterids</taxon>
        <taxon>lamiids</taxon>
        <taxon>Lamiales</taxon>
        <taxon>Orobanchaceae</taxon>
        <taxon>Orobanchaceae incertae sedis</taxon>
        <taxon>Phtheirospermum</taxon>
    </lineage>
</organism>
<proteinExistence type="inferred from homology"/>
<evidence type="ECO:0000313" key="6">
    <source>
        <dbReference type="Proteomes" id="UP000653305"/>
    </source>
</evidence>
<dbReference type="CDD" id="cd14859">
    <property type="entry name" value="PMEI_like"/>
    <property type="match status" value="1"/>
</dbReference>
<accession>A0A830CAT2</accession>
<dbReference type="GO" id="GO:0004857">
    <property type="term" value="F:enzyme inhibitor activity"/>
    <property type="evidence" value="ECO:0007669"/>
    <property type="project" value="InterPro"/>
</dbReference>
<sequence length="189" mass="20701">MAIFSTASLFITLTIFCCFILSPPFISLADAARYKVKAQLATQVCRNTTDFSFCLKTIYSDPRAPTADRIVLAYIAFGNAYLNSSNTQTQIQLKITDAENGKSDVLDGLKSCMGHYTKAIGALSQVLGNLDSDSYYGFDKLSIEAQSHVRDCEKGFNATIGSPMTKENVDVIKLTNICNVVAQLFPYTD</sequence>
<evidence type="ECO:0000259" key="4">
    <source>
        <dbReference type="SMART" id="SM00856"/>
    </source>
</evidence>